<feature type="repeat" description="ANK" evidence="3">
    <location>
        <begin position="55"/>
        <end position="89"/>
    </location>
</feature>
<proteinExistence type="predicted"/>
<keyword evidence="2 3" id="KW-0040">ANK repeat</keyword>
<dbReference type="InterPro" id="IPR002110">
    <property type="entry name" value="Ankyrin_rpt"/>
</dbReference>
<evidence type="ECO:0000256" key="1">
    <source>
        <dbReference type="ARBA" id="ARBA00022737"/>
    </source>
</evidence>
<evidence type="ECO:0000313" key="4">
    <source>
        <dbReference type="EMBL" id="SPR02697.1"/>
    </source>
</evidence>
<feature type="repeat" description="ANK" evidence="3">
    <location>
        <begin position="13"/>
        <end position="54"/>
    </location>
</feature>
<keyword evidence="1" id="KW-0677">Repeat</keyword>
<dbReference type="SUPFAM" id="SSF48403">
    <property type="entry name" value="Ankyrin repeat"/>
    <property type="match status" value="1"/>
</dbReference>
<dbReference type="PROSITE" id="PS50297">
    <property type="entry name" value="ANK_REP_REGION"/>
    <property type="match status" value="1"/>
</dbReference>
<protein>
    <submittedName>
        <fullName evidence="4">Ankyrin repeat-containing protein 19</fullName>
    </submittedName>
</protein>
<dbReference type="PROSITE" id="PS50088">
    <property type="entry name" value="ANK_REPEAT"/>
    <property type="match status" value="3"/>
</dbReference>
<dbReference type="InterPro" id="IPR036770">
    <property type="entry name" value="Ankyrin_rpt-contain_sf"/>
</dbReference>
<gene>
    <name evidence="4" type="primary">ank19</name>
    <name evidence="4" type="ORF">UT76HP_00083</name>
</gene>
<sequence>MDNFADVHAKNNDGQTPLYRVFAYINTSATRAKKVADITKLLIERNADINAKDNKGYTPFSHAIDCWLNNFDVIKLLVKHGADMNKQDKKGNTILHNVVKKYKCSEDVIYIVGLSKKDYKFEYSNYIELLLKLGANVNAKNNKHNTPLYQAVRYCYKEIIEVMLKHDDSGINNQNNKGKTLLHAAAHYSNDSDIIKLLLSYGADPSITDEQGKYPMDDATSSKIIDILYKAYFSTLTSQSDLAAEYQNVNNTSYAEDYGLMDHNETEFVLSGKVHSNVKSYTGCNII</sequence>
<feature type="repeat" description="ANK" evidence="3">
    <location>
        <begin position="177"/>
        <end position="210"/>
    </location>
</feature>
<dbReference type="AlphaFoldDB" id="A0A2U3QP21"/>
<name>A0A2U3QP21_ORITS</name>
<evidence type="ECO:0000256" key="3">
    <source>
        <dbReference type="PROSITE-ProRule" id="PRU00023"/>
    </source>
</evidence>
<dbReference type="Proteomes" id="UP000244943">
    <property type="component" value="Chromosome I"/>
</dbReference>
<dbReference type="PANTHER" id="PTHR24178">
    <property type="entry name" value="MOLTING PROTEIN MLT-4"/>
    <property type="match status" value="1"/>
</dbReference>
<dbReference type="SMART" id="SM00248">
    <property type="entry name" value="ANK"/>
    <property type="match status" value="5"/>
</dbReference>
<dbReference type="EMBL" id="LS398552">
    <property type="protein sequence ID" value="SPR02697.1"/>
    <property type="molecule type" value="Genomic_DNA"/>
</dbReference>
<evidence type="ECO:0000313" key="5">
    <source>
        <dbReference type="Proteomes" id="UP000244943"/>
    </source>
</evidence>
<evidence type="ECO:0000256" key="2">
    <source>
        <dbReference type="ARBA" id="ARBA00023043"/>
    </source>
</evidence>
<dbReference type="Gene3D" id="1.25.40.20">
    <property type="entry name" value="Ankyrin repeat-containing domain"/>
    <property type="match status" value="3"/>
</dbReference>
<accession>A0A2U3QP21</accession>
<reference evidence="5" key="1">
    <citation type="submission" date="2018-03" db="EMBL/GenBank/DDBJ databases">
        <authorList>
            <person name="Batty M. E."/>
            <person name="Batty M E."/>
        </authorList>
    </citation>
    <scope>NUCLEOTIDE SEQUENCE [LARGE SCALE GENOMIC DNA]</scope>
</reference>
<organism evidence="4 5">
    <name type="scientific">Orientia tsutsugamushi</name>
    <name type="common">Rickettsia tsutsugamushi</name>
    <dbReference type="NCBI Taxonomy" id="784"/>
    <lineage>
        <taxon>Bacteria</taxon>
        <taxon>Pseudomonadati</taxon>
        <taxon>Pseudomonadota</taxon>
        <taxon>Alphaproteobacteria</taxon>
        <taxon>Rickettsiales</taxon>
        <taxon>Rickettsiaceae</taxon>
        <taxon>Rickettsieae</taxon>
        <taxon>Orientia</taxon>
    </lineage>
</organism>
<dbReference type="Pfam" id="PF12796">
    <property type="entry name" value="Ank_2"/>
    <property type="match status" value="2"/>
</dbReference>